<sequence length="59" mass="6819">MMGHYIMLSTFLGMGARYSLGFSSNRMTALMQRFDMELRVMHFLGRAEWRQNNTPTGGL</sequence>
<gene>
    <name evidence="1" type="ORF">FX987_04779</name>
</gene>
<keyword evidence="2" id="KW-1185">Reference proteome</keyword>
<reference evidence="1 2" key="1">
    <citation type="submission" date="2019-12" db="EMBL/GenBank/DDBJ databases">
        <title>Genome sequencing and assembly of endphytes of Porphyra tenera.</title>
        <authorList>
            <person name="Park J.M."/>
            <person name="Shin R."/>
            <person name="Jo S.H."/>
        </authorList>
    </citation>
    <scope>NUCLEOTIDE SEQUENCE [LARGE SCALE GENOMIC DNA]</scope>
    <source>
        <strain evidence="1 2">GPM3</strain>
    </source>
</reference>
<dbReference type="Proteomes" id="UP000509761">
    <property type="component" value="Chromosome"/>
</dbReference>
<evidence type="ECO:0000313" key="2">
    <source>
        <dbReference type="Proteomes" id="UP000509761"/>
    </source>
</evidence>
<evidence type="ECO:0000313" key="1">
    <source>
        <dbReference type="EMBL" id="QKS26962.1"/>
    </source>
</evidence>
<proteinExistence type="predicted"/>
<dbReference type="EMBL" id="CP054580">
    <property type="protein sequence ID" value="QKS26962.1"/>
    <property type="molecule type" value="Genomic_DNA"/>
</dbReference>
<protein>
    <submittedName>
        <fullName evidence="1">Uncharacterized protein</fullName>
    </submittedName>
</protein>
<accession>A0AAP9NT81</accession>
<organism evidence="1 2">
    <name type="scientific">Vreelandella titanicae</name>
    <dbReference type="NCBI Taxonomy" id="664683"/>
    <lineage>
        <taxon>Bacteria</taxon>
        <taxon>Pseudomonadati</taxon>
        <taxon>Pseudomonadota</taxon>
        <taxon>Gammaproteobacteria</taxon>
        <taxon>Oceanospirillales</taxon>
        <taxon>Halomonadaceae</taxon>
        <taxon>Vreelandella</taxon>
    </lineage>
</organism>
<dbReference type="AlphaFoldDB" id="A0AAP9NT81"/>
<name>A0AAP9NT81_9GAMM</name>